<reference evidence="4" key="1">
    <citation type="submission" date="2021-10" db="EMBL/GenBank/DDBJ databases">
        <authorList>
            <person name="Piombo E."/>
        </authorList>
    </citation>
    <scope>NUCLEOTIDE SEQUENCE</scope>
</reference>
<organism evidence="4 5">
    <name type="scientific">Clonostachys solani</name>
    <dbReference type="NCBI Taxonomy" id="160281"/>
    <lineage>
        <taxon>Eukaryota</taxon>
        <taxon>Fungi</taxon>
        <taxon>Dikarya</taxon>
        <taxon>Ascomycota</taxon>
        <taxon>Pezizomycotina</taxon>
        <taxon>Sordariomycetes</taxon>
        <taxon>Hypocreomycetidae</taxon>
        <taxon>Hypocreales</taxon>
        <taxon>Bionectriaceae</taxon>
        <taxon>Clonostachys</taxon>
    </lineage>
</organism>
<keyword evidence="1" id="KW-0863">Zinc-finger</keyword>
<keyword evidence="1" id="KW-0479">Metal-binding</keyword>
<keyword evidence="1" id="KW-0862">Zinc</keyword>
<evidence type="ECO:0000256" key="1">
    <source>
        <dbReference type="PROSITE-ProRule" id="PRU00723"/>
    </source>
</evidence>
<accession>A0A9N9ZCS5</accession>
<dbReference type="PROSITE" id="PS50103">
    <property type="entry name" value="ZF_C3H1"/>
    <property type="match status" value="1"/>
</dbReference>
<keyword evidence="5" id="KW-1185">Reference proteome</keyword>
<protein>
    <recommendedName>
        <fullName evidence="3">C3H1-type domain-containing protein</fullName>
    </recommendedName>
</protein>
<dbReference type="GO" id="GO:0008270">
    <property type="term" value="F:zinc ion binding"/>
    <property type="evidence" value="ECO:0007669"/>
    <property type="project" value="UniProtKB-KW"/>
</dbReference>
<feature type="region of interest" description="Disordered" evidence="2">
    <location>
        <begin position="244"/>
        <end position="279"/>
    </location>
</feature>
<name>A0A9N9ZCS5_9HYPO</name>
<evidence type="ECO:0000313" key="5">
    <source>
        <dbReference type="Proteomes" id="UP000775872"/>
    </source>
</evidence>
<gene>
    <name evidence="4" type="ORF">CSOL1703_00005058</name>
</gene>
<feature type="zinc finger region" description="C3H1-type" evidence="1">
    <location>
        <begin position="168"/>
        <end position="197"/>
    </location>
</feature>
<evidence type="ECO:0000259" key="3">
    <source>
        <dbReference type="PROSITE" id="PS50103"/>
    </source>
</evidence>
<comment type="caution">
    <text evidence="4">The sequence shown here is derived from an EMBL/GenBank/DDBJ whole genome shotgun (WGS) entry which is preliminary data.</text>
</comment>
<dbReference type="OrthoDB" id="5355510at2759"/>
<dbReference type="Proteomes" id="UP000775872">
    <property type="component" value="Unassembled WGS sequence"/>
</dbReference>
<sequence length="312" mass="34757">MPSSATPLNYDYYGRPDSHSLGSTRYSTLSHQVSQAGWPSRPSQGVYGWSYPQPLSFDPKNWSTSYIPSPPSSTKTGSTGSWVDQASLKSAYYLDRGNGKVTRLVPADQLPPMNEIPRMENKSQGMDVLPPLPGNPRVVMGDMHQAVTFKENTNLALQQVQKHQKPSKQDKEYCDKWVHEGVCAFTQQGCRYKHEMPYDKATQQSLGLFHGLPAWWKRKQAEMHRQQEFKNAAKRRTLSNPYQAGTTAPLEAPPADGTKACSVPTASTPWNSGPWEEGTTVKDLTKQSDYTLSAGPYRCPYGAIRPPSGCRK</sequence>
<dbReference type="AlphaFoldDB" id="A0A9N9ZCS5"/>
<evidence type="ECO:0000313" key="4">
    <source>
        <dbReference type="EMBL" id="CAH0053187.1"/>
    </source>
</evidence>
<dbReference type="InterPro" id="IPR000571">
    <property type="entry name" value="Znf_CCCH"/>
</dbReference>
<proteinExistence type="predicted"/>
<evidence type="ECO:0000256" key="2">
    <source>
        <dbReference type="SAM" id="MobiDB-lite"/>
    </source>
</evidence>
<dbReference type="EMBL" id="CABFOC020000045">
    <property type="protein sequence ID" value="CAH0053187.1"/>
    <property type="molecule type" value="Genomic_DNA"/>
</dbReference>
<feature type="domain" description="C3H1-type" evidence="3">
    <location>
        <begin position="168"/>
        <end position="197"/>
    </location>
</feature>